<comment type="caution">
    <text evidence="3">The sequence shown here is derived from an EMBL/GenBank/DDBJ whole genome shotgun (WGS) entry which is preliminary data.</text>
</comment>
<reference evidence="3" key="1">
    <citation type="journal article" date="2023" name="Mol. Phylogenet. Evol.">
        <title>Genome-scale phylogeny and comparative genomics of the fungal order Sordariales.</title>
        <authorList>
            <person name="Hensen N."/>
            <person name="Bonometti L."/>
            <person name="Westerberg I."/>
            <person name="Brannstrom I.O."/>
            <person name="Guillou S."/>
            <person name="Cros-Aarteil S."/>
            <person name="Calhoun S."/>
            <person name="Haridas S."/>
            <person name="Kuo A."/>
            <person name="Mondo S."/>
            <person name="Pangilinan J."/>
            <person name="Riley R."/>
            <person name="LaButti K."/>
            <person name="Andreopoulos B."/>
            <person name="Lipzen A."/>
            <person name="Chen C."/>
            <person name="Yan M."/>
            <person name="Daum C."/>
            <person name="Ng V."/>
            <person name="Clum A."/>
            <person name="Steindorff A."/>
            <person name="Ohm R.A."/>
            <person name="Martin F."/>
            <person name="Silar P."/>
            <person name="Natvig D.O."/>
            <person name="Lalanne C."/>
            <person name="Gautier V."/>
            <person name="Ament-Velasquez S.L."/>
            <person name="Kruys A."/>
            <person name="Hutchinson M.I."/>
            <person name="Powell A.J."/>
            <person name="Barry K."/>
            <person name="Miller A.N."/>
            <person name="Grigoriev I.V."/>
            <person name="Debuchy R."/>
            <person name="Gladieux P."/>
            <person name="Hiltunen Thoren M."/>
            <person name="Johannesson H."/>
        </authorList>
    </citation>
    <scope>NUCLEOTIDE SEQUENCE</scope>
    <source>
        <strain evidence="3">PSN309</strain>
    </source>
</reference>
<sequence>MKLPLLLLLALIGLATAITYNAGNKITFINQDSQKRTIHFTPSVPLPQIPQLHLTGHQTKTINIPDGWTGMWFSVTDGQPWKIGVLGEVHFGSDWYKLTFFDVSAIDNPADYDGVKQIWPKKSRSPFSGCEDYHTQCDNAYYLPDDIQTKATDEVHLVCTVGNGRSPLSSSKREQKPFEGPPSPEKSGKPIPGTYPNGILITPENFDEAQIDWENGFDWDAIDWESVNWDQLDFSEGKISYFRWLYFDAPRKAEGGEKKWTDGLATTPDIKRSVEKREGWPRGFVTGEYLFDKE</sequence>
<dbReference type="AlphaFoldDB" id="A0AAN7AI95"/>
<name>A0AAN7AI95_9PEZI</name>
<organism evidence="3 4">
    <name type="scientific">Podospora australis</name>
    <dbReference type="NCBI Taxonomy" id="1536484"/>
    <lineage>
        <taxon>Eukaryota</taxon>
        <taxon>Fungi</taxon>
        <taxon>Dikarya</taxon>
        <taxon>Ascomycota</taxon>
        <taxon>Pezizomycotina</taxon>
        <taxon>Sordariomycetes</taxon>
        <taxon>Sordariomycetidae</taxon>
        <taxon>Sordariales</taxon>
        <taxon>Podosporaceae</taxon>
        <taxon>Podospora</taxon>
    </lineage>
</organism>
<feature type="signal peptide" evidence="2">
    <location>
        <begin position="1"/>
        <end position="17"/>
    </location>
</feature>
<keyword evidence="4" id="KW-1185">Reference proteome</keyword>
<evidence type="ECO:0000313" key="3">
    <source>
        <dbReference type="EMBL" id="KAK4189651.1"/>
    </source>
</evidence>
<protein>
    <submittedName>
        <fullName evidence="3">Uncharacterized protein</fullName>
    </submittedName>
</protein>
<feature type="chain" id="PRO_5042962468" evidence="2">
    <location>
        <begin position="18"/>
        <end position="294"/>
    </location>
</feature>
<evidence type="ECO:0000313" key="4">
    <source>
        <dbReference type="Proteomes" id="UP001302126"/>
    </source>
</evidence>
<proteinExistence type="predicted"/>
<feature type="region of interest" description="Disordered" evidence="1">
    <location>
        <begin position="166"/>
        <end position="195"/>
    </location>
</feature>
<keyword evidence="2" id="KW-0732">Signal</keyword>
<dbReference type="Proteomes" id="UP001302126">
    <property type="component" value="Unassembled WGS sequence"/>
</dbReference>
<gene>
    <name evidence="3" type="ORF">QBC35DRAFT_133736</name>
</gene>
<evidence type="ECO:0000256" key="1">
    <source>
        <dbReference type="SAM" id="MobiDB-lite"/>
    </source>
</evidence>
<reference evidence="3" key="2">
    <citation type="submission" date="2023-05" db="EMBL/GenBank/DDBJ databases">
        <authorList>
            <consortium name="Lawrence Berkeley National Laboratory"/>
            <person name="Steindorff A."/>
            <person name="Hensen N."/>
            <person name="Bonometti L."/>
            <person name="Westerberg I."/>
            <person name="Brannstrom I.O."/>
            <person name="Guillou S."/>
            <person name="Cros-Aarteil S."/>
            <person name="Calhoun S."/>
            <person name="Haridas S."/>
            <person name="Kuo A."/>
            <person name="Mondo S."/>
            <person name="Pangilinan J."/>
            <person name="Riley R."/>
            <person name="Labutti K."/>
            <person name="Andreopoulos B."/>
            <person name="Lipzen A."/>
            <person name="Chen C."/>
            <person name="Yanf M."/>
            <person name="Daum C."/>
            <person name="Ng V."/>
            <person name="Clum A."/>
            <person name="Ohm R."/>
            <person name="Martin F."/>
            <person name="Silar P."/>
            <person name="Natvig D."/>
            <person name="Lalanne C."/>
            <person name="Gautier V."/>
            <person name="Ament-Velasquez S.L."/>
            <person name="Kruys A."/>
            <person name="Hutchinson M.I."/>
            <person name="Powell A.J."/>
            <person name="Barry K."/>
            <person name="Miller A.N."/>
            <person name="Grigoriev I.V."/>
            <person name="Debuchy R."/>
            <person name="Gladieux P."/>
            <person name="Thoren M.H."/>
            <person name="Johannesson H."/>
        </authorList>
    </citation>
    <scope>NUCLEOTIDE SEQUENCE</scope>
    <source>
        <strain evidence="3">PSN309</strain>
    </source>
</reference>
<accession>A0AAN7AI95</accession>
<evidence type="ECO:0000256" key="2">
    <source>
        <dbReference type="SAM" id="SignalP"/>
    </source>
</evidence>
<dbReference type="EMBL" id="MU864373">
    <property type="protein sequence ID" value="KAK4189651.1"/>
    <property type="molecule type" value="Genomic_DNA"/>
</dbReference>